<keyword evidence="4" id="KW-1185">Reference proteome</keyword>
<dbReference type="OrthoDB" id="8021018at2"/>
<feature type="compositionally biased region" description="Pro residues" evidence="1">
    <location>
        <begin position="163"/>
        <end position="199"/>
    </location>
</feature>
<dbReference type="EMBL" id="SKBM01000008">
    <property type="protein sequence ID" value="TCZ63260.1"/>
    <property type="molecule type" value="Genomic_DNA"/>
</dbReference>
<organism evidence="3 4">
    <name type="scientific">Roseicella aquatilis</name>
    <dbReference type="NCBI Taxonomy" id="2527868"/>
    <lineage>
        <taxon>Bacteria</taxon>
        <taxon>Pseudomonadati</taxon>
        <taxon>Pseudomonadota</taxon>
        <taxon>Alphaproteobacteria</taxon>
        <taxon>Acetobacterales</taxon>
        <taxon>Roseomonadaceae</taxon>
        <taxon>Roseicella</taxon>
    </lineage>
</organism>
<protein>
    <submittedName>
        <fullName evidence="3">PRC-barrel domain containing protein</fullName>
    </submittedName>
</protein>
<dbReference type="PANTHER" id="PTHR36505">
    <property type="entry name" value="BLR1072 PROTEIN"/>
    <property type="match status" value="1"/>
</dbReference>
<dbReference type="InterPro" id="IPR027275">
    <property type="entry name" value="PRC-brl_dom"/>
</dbReference>
<dbReference type="Proteomes" id="UP000295023">
    <property type="component" value="Unassembled WGS sequence"/>
</dbReference>
<evidence type="ECO:0000313" key="4">
    <source>
        <dbReference type="Proteomes" id="UP000295023"/>
    </source>
</evidence>
<dbReference type="PANTHER" id="PTHR36505:SF1">
    <property type="entry name" value="BLR1072 PROTEIN"/>
    <property type="match status" value="1"/>
</dbReference>
<evidence type="ECO:0000259" key="2">
    <source>
        <dbReference type="Pfam" id="PF05239"/>
    </source>
</evidence>
<accession>A0A4R4DNJ7</accession>
<evidence type="ECO:0000313" key="3">
    <source>
        <dbReference type="EMBL" id="TCZ63260.1"/>
    </source>
</evidence>
<name>A0A4R4DNJ7_9PROT</name>
<dbReference type="Pfam" id="PF05239">
    <property type="entry name" value="PRC"/>
    <property type="match status" value="1"/>
</dbReference>
<comment type="caution">
    <text evidence="3">The sequence shown here is derived from an EMBL/GenBank/DDBJ whole genome shotgun (WGS) entry which is preliminary data.</text>
</comment>
<gene>
    <name evidence="3" type="ORF">EXY23_10550</name>
</gene>
<dbReference type="SUPFAM" id="SSF50346">
    <property type="entry name" value="PRC-barrel domain"/>
    <property type="match status" value="1"/>
</dbReference>
<feature type="domain" description="PRC-barrel" evidence="2">
    <location>
        <begin position="64"/>
        <end position="116"/>
    </location>
</feature>
<feature type="region of interest" description="Disordered" evidence="1">
    <location>
        <begin position="138"/>
        <end position="199"/>
    </location>
</feature>
<dbReference type="AlphaFoldDB" id="A0A4R4DNJ7"/>
<proteinExistence type="predicted"/>
<dbReference type="InterPro" id="IPR011033">
    <property type="entry name" value="PRC_barrel-like_sf"/>
</dbReference>
<sequence>MEAAMRGAPPMPGRGPDRPRRHALPWLLLILLLASAFPGVAQDKPPSGPTAGSEAIDPTTVIRLLGRDVKGSTGEVVAQIINLLVDAAGEPRVAILDYGGFLGVGKRRIAVAWRVLHFAPGAPGTITLRLDREQLRNFPDFKPEGPILAATQPGDGAPQPEMVTPPQPEAPPPPPPEPSTPPRPEAIAPPAPVTPAAPE</sequence>
<reference evidence="3 4" key="1">
    <citation type="submission" date="2019-03" db="EMBL/GenBank/DDBJ databases">
        <title>Paracraurococcus aquatilis NE82 genome sequence.</title>
        <authorList>
            <person name="Zhao Y."/>
            <person name="Du Z."/>
        </authorList>
    </citation>
    <scope>NUCLEOTIDE SEQUENCE [LARGE SCALE GENOMIC DNA]</scope>
    <source>
        <strain evidence="3 4">NE82</strain>
    </source>
</reference>
<evidence type="ECO:0000256" key="1">
    <source>
        <dbReference type="SAM" id="MobiDB-lite"/>
    </source>
</evidence>
<dbReference type="Gene3D" id="2.30.30.240">
    <property type="entry name" value="PRC-barrel domain"/>
    <property type="match status" value="1"/>
</dbReference>